<feature type="binding site" evidence="6">
    <location>
        <begin position="93"/>
        <end position="96"/>
    </location>
    <ligand>
        <name>(6R)-10-formyltetrahydrofolate</name>
        <dbReference type="ChEBI" id="CHEBI:195366"/>
    </ligand>
</feature>
<dbReference type="HAMAP" id="MF_01930">
    <property type="entry name" value="PurN"/>
    <property type="match status" value="1"/>
</dbReference>
<dbReference type="InterPro" id="IPR036477">
    <property type="entry name" value="Formyl_transf_N_sf"/>
</dbReference>
<dbReference type="RefSeq" id="WP_369602472.1">
    <property type="nucleotide sequence ID" value="NZ_CP154858.1"/>
</dbReference>
<evidence type="ECO:0000256" key="1">
    <source>
        <dbReference type="ARBA" id="ARBA00005054"/>
    </source>
</evidence>
<feature type="binding site" evidence="6">
    <location>
        <position position="110"/>
    </location>
    <ligand>
        <name>(6R)-10-formyltetrahydrofolate</name>
        <dbReference type="ChEBI" id="CHEBI:195366"/>
    </ligand>
</feature>
<evidence type="ECO:0000259" key="7">
    <source>
        <dbReference type="Pfam" id="PF00551"/>
    </source>
</evidence>
<organism evidence="8">
    <name type="scientific">Thermohahella caldifontis</name>
    <dbReference type="NCBI Taxonomy" id="3142973"/>
    <lineage>
        <taxon>Bacteria</taxon>
        <taxon>Pseudomonadati</taxon>
        <taxon>Pseudomonadota</taxon>
        <taxon>Gammaproteobacteria</taxon>
        <taxon>Oceanospirillales</taxon>
        <taxon>Hahellaceae</taxon>
        <taxon>Thermohahella</taxon>
    </lineage>
</organism>
<dbReference type="PROSITE" id="PS00373">
    <property type="entry name" value="GART"/>
    <property type="match status" value="1"/>
</dbReference>
<evidence type="ECO:0000313" key="8">
    <source>
        <dbReference type="EMBL" id="XDT73481.1"/>
    </source>
</evidence>
<dbReference type="GO" id="GO:0004644">
    <property type="term" value="F:phosphoribosylglycinamide formyltransferase activity"/>
    <property type="evidence" value="ECO:0007669"/>
    <property type="project" value="UniProtKB-UniRule"/>
</dbReference>
<dbReference type="KEGG" id="tcd:AAIA72_05800"/>
<evidence type="ECO:0000256" key="2">
    <source>
        <dbReference type="ARBA" id="ARBA00022679"/>
    </source>
</evidence>
<sequence>MSAKPRLAVLVSGSGSNLQAILNAIRTGHIDAEPAVVLSNRPDALALERAHKAGVPAEVVDHRAYATREAFDQAMMDVLGRHEPDWVILAGFMRILTPGFVQAFAGRMLNIHPSLLPRYPGLNTHARALEAGDREAGASVHFVTEALDGGPVIMQAVVPVMPDDTPEALAERVLGQEHLLYPEVIRLACAGRLALAGDQVELDGRVLTAPLRIENCAVAEA</sequence>
<dbReference type="PANTHER" id="PTHR43369:SF2">
    <property type="entry name" value="PHOSPHORIBOSYLGLYCINAMIDE FORMYLTRANSFERASE"/>
    <property type="match status" value="1"/>
</dbReference>
<dbReference type="Gene3D" id="3.40.50.170">
    <property type="entry name" value="Formyl transferase, N-terminal domain"/>
    <property type="match status" value="1"/>
</dbReference>
<feature type="site" description="Raises pKa of active site His" evidence="6">
    <location>
        <position position="148"/>
    </location>
</feature>
<accession>A0AB39UYW7</accession>
<dbReference type="InterPro" id="IPR004607">
    <property type="entry name" value="GART"/>
</dbReference>
<evidence type="ECO:0000256" key="4">
    <source>
        <dbReference type="ARBA" id="ARBA00038440"/>
    </source>
</evidence>
<dbReference type="NCBIfam" id="TIGR00639">
    <property type="entry name" value="PurN"/>
    <property type="match status" value="1"/>
</dbReference>
<reference evidence="8" key="1">
    <citation type="submission" date="2024-05" db="EMBL/GenBank/DDBJ databases">
        <title>Genome sequencing of novel strain.</title>
        <authorList>
            <person name="Ganbat D."/>
            <person name="Ganbat S."/>
            <person name="Lee S.-J."/>
        </authorList>
    </citation>
    <scope>NUCLEOTIDE SEQUENCE</scope>
    <source>
        <strain evidence="8">SMD15-11</strain>
    </source>
</reference>
<gene>
    <name evidence="6 8" type="primary">purN</name>
    <name evidence="8" type="ORF">AAIA72_05800</name>
</gene>
<dbReference type="InterPro" id="IPR002376">
    <property type="entry name" value="Formyl_transf_N"/>
</dbReference>
<feature type="domain" description="Formyl transferase N-terminal" evidence="7">
    <location>
        <begin position="6"/>
        <end position="185"/>
    </location>
</feature>
<evidence type="ECO:0000256" key="3">
    <source>
        <dbReference type="ARBA" id="ARBA00022755"/>
    </source>
</evidence>
<name>A0AB39UYW7_9GAMM</name>
<dbReference type="CDD" id="cd08645">
    <property type="entry name" value="FMT_core_GART"/>
    <property type="match status" value="1"/>
</dbReference>
<evidence type="ECO:0000256" key="6">
    <source>
        <dbReference type="HAMAP-Rule" id="MF_01930"/>
    </source>
</evidence>
<comment type="function">
    <text evidence="6">Catalyzes the transfer of a formyl group from 10-formyltetrahydrofolate to 5-phospho-ribosyl-glycinamide (GAR), producing 5-phospho-ribosyl-N-formylglycinamide (FGAR) and tetrahydrofolate.</text>
</comment>
<keyword evidence="3 6" id="KW-0658">Purine biosynthesis</keyword>
<feature type="binding site" evidence="6">
    <location>
        <begin position="15"/>
        <end position="17"/>
    </location>
    <ligand>
        <name>N(1)-(5-phospho-beta-D-ribosyl)glycinamide</name>
        <dbReference type="ChEBI" id="CHEBI:143788"/>
    </ligand>
</feature>
<dbReference type="AlphaFoldDB" id="A0AB39UYW7"/>
<dbReference type="Pfam" id="PF00551">
    <property type="entry name" value="Formyl_trans_N"/>
    <property type="match status" value="1"/>
</dbReference>
<dbReference type="PANTHER" id="PTHR43369">
    <property type="entry name" value="PHOSPHORIBOSYLGLYCINAMIDE FORMYLTRANSFERASE"/>
    <property type="match status" value="1"/>
</dbReference>
<feature type="active site" description="Proton donor" evidence="6">
    <location>
        <position position="112"/>
    </location>
</feature>
<proteinExistence type="inferred from homology"/>
<comment type="catalytic activity">
    <reaction evidence="5 6">
        <text>N(1)-(5-phospho-beta-D-ribosyl)glycinamide + (6R)-10-formyltetrahydrofolate = N(2)-formyl-N(1)-(5-phospho-beta-D-ribosyl)glycinamide + (6S)-5,6,7,8-tetrahydrofolate + H(+)</text>
        <dbReference type="Rhea" id="RHEA:15053"/>
        <dbReference type="ChEBI" id="CHEBI:15378"/>
        <dbReference type="ChEBI" id="CHEBI:57453"/>
        <dbReference type="ChEBI" id="CHEBI:143788"/>
        <dbReference type="ChEBI" id="CHEBI:147286"/>
        <dbReference type="ChEBI" id="CHEBI:195366"/>
        <dbReference type="EC" id="2.1.2.2"/>
    </reaction>
</comment>
<dbReference type="EC" id="2.1.2.2" evidence="6"/>
<dbReference type="GO" id="GO:0006189">
    <property type="term" value="P:'de novo' IMP biosynthetic process"/>
    <property type="evidence" value="ECO:0007669"/>
    <property type="project" value="UniProtKB-UniRule"/>
</dbReference>
<feature type="binding site" evidence="6">
    <location>
        <position position="68"/>
    </location>
    <ligand>
        <name>(6R)-10-formyltetrahydrofolate</name>
        <dbReference type="ChEBI" id="CHEBI:195366"/>
    </ligand>
</feature>
<dbReference type="SUPFAM" id="SSF53328">
    <property type="entry name" value="Formyltransferase"/>
    <property type="match status" value="1"/>
</dbReference>
<dbReference type="InterPro" id="IPR001555">
    <property type="entry name" value="GART_AS"/>
</dbReference>
<dbReference type="EMBL" id="CP154858">
    <property type="protein sequence ID" value="XDT73481.1"/>
    <property type="molecule type" value="Genomic_DNA"/>
</dbReference>
<comment type="similarity">
    <text evidence="4 6">Belongs to the GART family.</text>
</comment>
<keyword evidence="2 6" id="KW-0808">Transferase</keyword>
<comment type="pathway">
    <text evidence="1 6">Purine metabolism; IMP biosynthesis via de novo pathway; N(2)-formyl-N(1)-(5-phospho-D-ribosyl)glycinamide from N(1)-(5-phospho-D-ribosyl)glycinamide (10-formyl THF route): step 1/1.</text>
</comment>
<protein>
    <recommendedName>
        <fullName evidence="6">Phosphoribosylglycinamide formyltransferase</fullName>
        <ecNumber evidence="6">2.1.2.2</ecNumber>
    </recommendedName>
    <alternativeName>
        <fullName evidence="6">5'-phosphoribosylglycinamide transformylase</fullName>
    </alternativeName>
    <alternativeName>
        <fullName evidence="6">GAR transformylase</fullName>
        <shortName evidence="6">GART</shortName>
    </alternativeName>
</protein>
<evidence type="ECO:0000256" key="5">
    <source>
        <dbReference type="ARBA" id="ARBA00047664"/>
    </source>
</evidence>
<dbReference type="GO" id="GO:0005829">
    <property type="term" value="C:cytosol"/>
    <property type="evidence" value="ECO:0007669"/>
    <property type="project" value="TreeGrafter"/>
</dbReference>